<dbReference type="InterPro" id="IPR006139">
    <property type="entry name" value="D-isomer_2_OHA_DH_cat_dom"/>
</dbReference>
<dbReference type="HOGENOM" id="CLU_019796_1_1_14"/>
<dbReference type="EMBL" id="CP001991">
    <property type="protein sequence ID" value="ADE19359.1"/>
    <property type="molecule type" value="Genomic_DNA"/>
</dbReference>
<dbReference type="InterPro" id="IPR058205">
    <property type="entry name" value="D-LDH-like"/>
</dbReference>
<evidence type="ECO:0000256" key="1">
    <source>
        <dbReference type="ARBA" id="ARBA00005854"/>
    </source>
</evidence>
<reference evidence="6 7" key="3">
    <citation type="journal article" date="2011" name="J. Bacteriol.">
        <title>Genome sequences of Mycoplasma alligatoris A21JP2T and Mycoplasma crocodyli MP145T.</title>
        <authorList>
            <person name="Brown D.R."/>
            <person name="Farmerie W.G."/>
            <person name="May M."/>
            <person name="Benders G.A."/>
            <person name="Durkin A.S."/>
            <person name="Hlavinka K."/>
            <person name="Hostetler J."/>
            <person name="Jackson J."/>
            <person name="Johnson J."/>
            <person name="Miller R.H."/>
            <person name="Paralanov V."/>
            <person name="Radune D."/>
            <person name="Szczypinski B."/>
            <person name="Glass J.I."/>
        </authorList>
    </citation>
    <scope>NUCLEOTIDE SEQUENCE [LARGE SCALE GENOMIC DNA]</scope>
    <source>
        <strain evidence="7">ATCC 51981 / MP145</strain>
    </source>
</reference>
<dbReference type="eggNOG" id="COG1052">
    <property type="taxonomic scope" value="Bacteria"/>
</dbReference>
<feature type="domain" description="D-isomer specific 2-hydroxyacid dehydrogenase NAD-binding" evidence="5">
    <location>
        <begin position="111"/>
        <end position="297"/>
    </location>
</feature>
<evidence type="ECO:0000313" key="6">
    <source>
        <dbReference type="EMBL" id="ADE19359.1"/>
    </source>
</evidence>
<dbReference type="SUPFAM" id="SSF51735">
    <property type="entry name" value="NAD(P)-binding Rossmann-fold domains"/>
    <property type="match status" value="1"/>
</dbReference>
<sequence length="328" mass="37028">MKIITFRVREVEAPIFEKINNKFGYELTYYSEGLSKENIHLVKGFDCLIVRANDTLDSSLLKTIWDYGVRYLLTRTVATNHIDLNAAHELGFMMARVPSYSPTAIAELAFSLAHMLSRKSLHFAEKGRNKNFVVDPFGFSKELKNSTIGVVSVGKIGLAAAKMFKAFSPNVLGYDPYPSNEAKEVVDFVSLDELLKRSDIISVHTPYINGVNEKMIGKDFISKMKDGAILVNTSRGQIQDEKEILNALKSGKLSAVATDVLNEEGKYFFKELKKYEDPVIEELMSLYPRFVLTPHVGSYTDEAALNMIETSYENLKEYIETKNCKNKI</sequence>
<keyword evidence="3 6" id="KW-0560">Oxidoreductase</keyword>
<reference key="2">
    <citation type="submission" date="2010-03" db="EMBL/GenBank/DDBJ databases">
        <authorList>
            <person name="Ma Z."/>
            <person name="Wang X."/>
            <person name="Liu H."/>
        </authorList>
    </citation>
    <scope>NUCLEOTIDE SEQUENCE</scope>
    <source>
        <strain>MP145</strain>
    </source>
</reference>
<dbReference type="GO" id="GO:0051287">
    <property type="term" value="F:NAD binding"/>
    <property type="evidence" value="ECO:0007669"/>
    <property type="project" value="InterPro"/>
</dbReference>
<evidence type="ECO:0000259" key="5">
    <source>
        <dbReference type="Pfam" id="PF02826"/>
    </source>
</evidence>
<dbReference type="Proteomes" id="UP000001845">
    <property type="component" value="Chromosome"/>
</dbReference>
<comment type="similarity">
    <text evidence="1 3">Belongs to the D-isomer specific 2-hydroxyacid dehydrogenase family.</text>
</comment>
<dbReference type="InterPro" id="IPR006140">
    <property type="entry name" value="D-isomer_DH_NAD-bd"/>
</dbReference>
<name>D5E664_MYCCM</name>
<reference evidence="7" key="1">
    <citation type="submission" date="2010-03" db="EMBL/GenBank/DDBJ databases">
        <title>The complete genome of Mycoplasma crocodyli MP145.</title>
        <authorList>
            <person name="Glass J.I."/>
            <person name="Durkin A.S."/>
            <person name="Hostetler J."/>
            <person name="Jackson J."/>
            <person name="Johnson J."/>
            <person name="May M.A."/>
            <person name="Paralanov V."/>
            <person name="Radune D."/>
            <person name="Szczypinski B."/>
            <person name="Brown D.R."/>
        </authorList>
    </citation>
    <scope>NUCLEOTIDE SEQUENCE [LARGE SCALE GENOMIC DNA]</scope>
    <source>
        <strain evidence="7">ATCC 51981 / MP145</strain>
    </source>
</reference>
<evidence type="ECO:0000256" key="3">
    <source>
        <dbReference type="RuleBase" id="RU003719"/>
    </source>
</evidence>
<dbReference type="STRING" id="512564.MCRO_0651"/>
<dbReference type="AlphaFoldDB" id="D5E664"/>
<dbReference type="CDD" id="cd12184">
    <property type="entry name" value="HGDH_like"/>
    <property type="match status" value="1"/>
</dbReference>
<keyword evidence="7" id="KW-1185">Reference proteome</keyword>
<dbReference type="Pfam" id="PF02826">
    <property type="entry name" value="2-Hacid_dh_C"/>
    <property type="match status" value="1"/>
</dbReference>
<feature type="domain" description="D-isomer specific 2-hydroxyacid dehydrogenase catalytic" evidence="4">
    <location>
        <begin position="7"/>
        <end position="327"/>
    </location>
</feature>
<organism evidence="6 7">
    <name type="scientific">Mycoplasma crocodyli (strain ATCC 51981 / MP145)</name>
    <dbReference type="NCBI Taxonomy" id="512564"/>
    <lineage>
        <taxon>Bacteria</taxon>
        <taxon>Bacillati</taxon>
        <taxon>Mycoplasmatota</taxon>
        <taxon>Mollicutes</taxon>
        <taxon>Mycoplasmataceae</taxon>
        <taxon>Mycoplasma</taxon>
    </lineage>
</organism>
<dbReference type="SUPFAM" id="SSF52283">
    <property type="entry name" value="Formate/glycerate dehydrogenase catalytic domain-like"/>
    <property type="match status" value="1"/>
</dbReference>
<gene>
    <name evidence="6" type="ordered locus">MCRO_0651</name>
</gene>
<dbReference type="RefSeq" id="WP_013054136.1">
    <property type="nucleotide sequence ID" value="NC_014014.1"/>
</dbReference>
<accession>D5E664</accession>
<evidence type="ECO:0000313" key="7">
    <source>
        <dbReference type="Proteomes" id="UP000001845"/>
    </source>
</evidence>
<dbReference type="InterPro" id="IPR036291">
    <property type="entry name" value="NAD(P)-bd_dom_sf"/>
</dbReference>
<evidence type="ECO:0000256" key="2">
    <source>
        <dbReference type="ARBA" id="ARBA00023027"/>
    </source>
</evidence>
<protein>
    <submittedName>
        <fullName evidence="6">D-lactate dehydrogenase</fullName>
        <ecNumber evidence="6">1.1.1.28</ecNumber>
    </submittedName>
</protein>
<dbReference type="PANTHER" id="PTHR43026:SF1">
    <property type="entry name" value="2-HYDROXYACID DEHYDROGENASE HOMOLOG 1-RELATED"/>
    <property type="match status" value="1"/>
</dbReference>
<dbReference type="EC" id="1.1.1.28" evidence="6"/>
<evidence type="ECO:0000259" key="4">
    <source>
        <dbReference type="Pfam" id="PF00389"/>
    </source>
</evidence>
<proteinExistence type="inferred from homology"/>
<dbReference type="OrthoDB" id="9805416at2"/>
<dbReference type="Gene3D" id="3.40.50.720">
    <property type="entry name" value="NAD(P)-binding Rossmann-like Domain"/>
    <property type="match status" value="2"/>
</dbReference>
<keyword evidence="2" id="KW-0520">NAD</keyword>
<dbReference type="PANTHER" id="PTHR43026">
    <property type="entry name" value="2-HYDROXYACID DEHYDROGENASE HOMOLOG 1-RELATED"/>
    <property type="match status" value="1"/>
</dbReference>
<dbReference type="GO" id="GO:0008720">
    <property type="term" value="F:D-lactate dehydrogenase (NAD+) activity"/>
    <property type="evidence" value="ECO:0007669"/>
    <property type="project" value="UniProtKB-EC"/>
</dbReference>
<dbReference type="Pfam" id="PF00389">
    <property type="entry name" value="2-Hacid_dh"/>
    <property type="match status" value="1"/>
</dbReference>
<dbReference type="KEGG" id="mcd:MCRO_0651"/>